<dbReference type="InterPro" id="IPR029044">
    <property type="entry name" value="Nucleotide-diphossugar_trans"/>
</dbReference>
<dbReference type="KEGG" id="sphj:BSL82_05460"/>
<sequence length="181" mass="18926">MKVLGAILAGGASRRFGSDKAEALIAGEPMLFHVAHRLSPQTDGLVICGRSWGSLRTVADRPRPGMGPLGGLAGALRHAGDHGFDLVLTAACDMPDIPPGLVERLGPAPSVVKGQQLVGLWPASLAAELEAHLDETGDYSVRAWMGRTGARQVEIGEVMSNINTSADLDAFTRRAGPRSSP</sequence>
<comment type="subunit">
    <text evidence="8">Monomer.</text>
</comment>
<dbReference type="Pfam" id="PF12804">
    <property type="entry name" value="NTP_transf_3"/>
    <property type="match status" value="1"/>
</dbReference>
<comment type="domain">
    <text evidence="8">The N-terminal domain determines nucleotide recognition and specific binding, while the C-terminal domain determines the specific binding to the target protein.</text>
</comment>
<organism evidence="10 11">
    <name type="scientific">Tardibacter chloracetimidivorans</name>
    <dbReference type="NCBI Taxonomy" id="1921510"/>
    <lineage>
        <taxon>Bacteria</taxon>
        <taxon>Pseudomonadati</taxon>
        <taxon>Pseudomonadota</taxon>
        <taxon>Alphaproteobacteria</taxon>
        <taxon>Sphingomonadales</taxon>
        <taxon>Sphingomonadaceae</taxon>
        <taxon>Tardibacter</taxon>
    </lineage>
</organism>
<evidence type="ECO:0000259" key="9">
    <source>
        <dbReference type="Pfam" id="PF12804"/>
    </source>
</evidence>
<dbReference type="InterPro" id="IPR013482">
    <property type="entry name" value="Molybde_CF_guanTrfase"/>
</dbReference>
<evidence type="ECO:0000256" key="3">
    <source>
        <dbReference type="ARBA" id="ARBA00022723"/>
    </source>
</evidence>
<keyword evidence="2 8" id="KW-0808">Transferase</keyword>
<dbReference type="AlphaFoldDB" id="A0A1L3ZTA0"/>
<dbReference type="EMBL" id="CP018221">
    <property type="protein sequence ID" value="API58820.1"/>
    <property type="molecule type" value="Genomic_DNA"/>
</dbReference>
<comment type="similarity">
    <text evidence="8">Belongs to the MobA family.</text>
</comment>
<dbReference type="Proteomes" id="UP000182063">
    <property type="component" value="Chromosome"/>
</dbReference>
<keyword evidence="1 8" id="KW-0963">Cytoplasm</keyword>
<keyword evidence="4 8" id="KW-0547">Nucleotide-binding</keyword>
<evidence type="ECO:0000256" key="1">
    <source>
        <dbReference type="ARBA" id="ARBA00022490"/>
    </source>
</evidence>
<proteinExistence type="inferred from homology"/>
<dbReference type="GO" id="GO:0005525">
    <property type="term" value="F:GTP binding"/>
    <property type="evidence" value="ECO:0007669"/>
    <property type="project" value="UniProtKB-UniRule"/>
</dbReference>
<feature type="domain" description="MobA-like NTP transferase" evidence="9">
    <location>
        <begin position="5"/>
        <end position="143"/>
    </location>
</feature>
<evidence type="ECO:0000256" key="6">
    <source>
        <dbReference type="ARBA" id="ARBA00023134"/>
    </source>
</evidence>
<dbReference type="HAMAP" id="MF_00316">
    <property type="entry name" value="MobA"/>
    <property type="match status" value="1"/>
</dbReference>
<evidence type="ECO:0000256" key="2">
    <source>
        <dbReference type="ARBA" id="ARBA00022679"/>
    </source>
</evidence>
<keyword evidence="5 8" id="KW-0460">Magnesium</keyword>
<comment type="caution">
    <text evidence="8">Lacks conserved residue(s) required for the propagation of feature annotation.</text>
</comment>
<dbReference type="SUPFAM" id="SSF53448">
    <property type="entry name" value="Nucleotide-diphospho-sugar transferases"/>
    <property type="match status" value="1"/>
</dbReference>
<keyword evidence="3 8" id="KW-0479">Metal-binding</keyword>
<protein>
    <recommendedName>
        <fullName evidence="8">Molybdenum cofactor guanylyltransferase</fullName>
        <shortName evidence="8">MoCo guanylyltransferase</shortName>
        <ecNumber evidence="8">2.7.7.77</ecNumber>
    </recommendedName>
    <alternativeName>
        <fullName evidence="8">GTP:molybdopterin guanylyltransferase</fullName>
    </alternativeName>
    <alternativeName>
        <fullName evidence="8">Mo-MPT guanylyltransferase</fullName>
    </alternativeName>
    <alternativeName>
        <fullName evidence="8">Molybdopterin guanylyltransferase</fullName>
    </alternativeName>
    <alternativeName>
        <fullName evidence="8">Molybdopterin-guanine dinucleotide synthase</fullName>
        <shortName evidence="8">MGD synthase</shortName>
    </alternativeName>
</protein>
<reference evidence="11" key="1">
    <citation type="submission" date="2016-11" db="EMBL/GenBank/DDBJ databases">
        <title>Complete Genome Sequence of alachlor-degrading Sphingomonas sp. strain JJ-A5.</title>
        <authorList>
            <person name="Lee H."/>
            <person name="Ka J.-O."/>
        </authorList>
    </citation>
    <scope>NUCLEOTIDE SEQUENCE [LARGE SCALE GENOMIC DNA]</scope>
    <source>
        <strain evidence="11">JJ-A5</strain>
    </source>
</reference>
<keyword evidence="6 8" id="KW-0342">GTP-binding</keyword>
<feature type="binding site" evidence="8">
    <location>
        <begin position="8"/>
        <end position="10"/>
    </location>
    <ligand>
        <name>GTP</name>
        <dbReference type="ChEBI" id="CHEBI:37565"/>
    </ligand>
</feature>
<dbReference type="GO" id="GO:0006777">
    <property type="term" value="P:Mo-molybdopterin cofactor biosynthetic process"/>
    <property type="evidence" value="ECO:0007669"/>
    <property type="project" value="UniProtKB-KW"/>
</dbReference>
<gene>
    <name evidence="8" type="primary">mobA</name>
    <name evidence="10" type="ORF">BSL82_05460</name>
</gene>
<keyword evidence="11" id="KW-1185">Reference proteome</keyword>
<dbReference type="InterPro" id="IPR025877">
    <property type="entry name" value="MobA-like_NTP_Trfase"/>
</dbReference>
<feature type="binding site" evidence="8">
    <location>
        <position position="20"/>
    </location>
    <ligand>
        <name>GTP</name>
        <dbReference type="ChEBI" id="CHEBI:37565"/>
    </ligand>
</feature>
<dbReference type="OrthoDB" id="9788394at2"/>
<comment type="function">
    <text evidence="8">Transfers a GMP moiety from GTP to Mo-molybdopterin (Mo-MPT) cofactor (Moco or molybdenum cofactor) to form Mo-molybdopterin guanine dinucleotide (Mo-MGD) cofactor.</text>
</comment>
<evidence type="ECO:0000256" key="7">
    <source>
        <dbReference type="ARBA" id="ARBA00023150"/>
    </source>
</evidence>
<evidence type="ECO:0000313" key="10">
    <source>
        <dbReference type="EMBL" id="API58820.1"/>
    </source>
</evidence>
<comment type="subcellular location">
    <subcellularLocation>
        <location evidence="8">Cytoplasm</location>
    </subcellularLocation>
</comment>
<comment type="catalytic activity">
    <reaction evidence="8">
        <text>Mo-molybdopterin + GTP + H(+) = Mo-molybdopterin guanine dinucleotide + diphosphate</text>
        <dbReference type="Rhea" id="RHEA:34243"/>
        <dbReference type="ChEBI" id="CHEBI:15378"/>
        <dbReference type="ChEBI" id="CHEBI:33019"/>
        <dbReference type="ChEBI" id="CHEBI:37565"/>
        <dbReference type="ChEBI" id="CHEBI:71302"/>
        <dbReference type="ChEBI" id="CHEBI:71310"/>
        <dbReference type="EC" id="2.7.7.77"/>
    </reaction>
</comment>
<feature type="binding site" evidence="8">
    <location>
        <position position="93"/>
    </location>
    <ligand>
        <name>GTP</name>
        <dbReference type="ChEBI" id="CHEBI:37565"/>
    </ligand>
</feature>
<accession>A0A1L3ZTA0</accession>
<feature type="binding site" evidence="8">
    <location>
        <position position="93"/>
    </location>
    <ligand>
        <name>Mg(2+)</name>
        <dbReference type="ChEBI" id="CHEBI:18420"/>
    </ligand>
</feature>
<dbReference type="PANTHER" id="PTHR19136">
    <property type="entry name" value="MOLYBDENUM COFACTOR GUANYLYLTRANSFERASE"/>
    <property type="match status" value="1"/>
</dbReference>
<dbReference type="Gene3D" id="3.90.550.10">
    <property type="entry name" value="Spore Coat Polysaccharide Biosynthesis Protein SpsA, Chain A"/>
    <property type="match status" value="1"/>
</dbReference>
<dbReference type="PANTHER" id="PTHR19136:SF81">
    <property type="entry name" value="MOLYBDENUM COFACTOR GUANYLYLTRANSFERASE"/>
    <property type="match status" value="1"/>
</dbReference>
<evidence type="ECO:0000256" key="8">
    <source>
        <dbReference type="HAMAP-Rule" id="MF_00316"/>
    </source>
</evidence>
<evidence type="ECO:0000256" key="5">
    <source>
        <dbReference type="ARBA" id="ARBA00022842"/>
    </source>
</evidence>
<dbReference type="EC" id="2.7.7.77" evidence="8"/>
<name>A0A1L3ZTA0_9SPHN</name>
<evidence type="ECO:0000313" key="11">
    <source>
        <dbReference type="Proteomes" id="UP000182063"/>
    </source>
</evidence>
<dbReference type="STRING" id="1921510.BSL82_05460"/>
<dbReference type="GO" id="GO:0061603">
    <property type="term" value="F:molybdenum cofactor guanylyltransferase activity"/>
    <property type="evidence" value="ECO:0007669"/>
    <property type="project" value="UniProtKB-EC"/>
</dbReference>
<feature type="binding site" evidence="8">
    <location>
        <position position="60"/>
    </location>
    <ligand>
        <name>GTP</name>
        <dbReference type="ChEBI" id="CHEBI:37565"/>
    </ligand>
</feature>
<comment type="cofactor">
    <cofactor evidence="8">
        <name>Mg(2+)</name>
        <dbReference type="ChEBI" id="CHEBI:18420"/>
    </cofactor>
</comment>
<dbReference type="GO" id="GO:0046872">
    <property type="term" value="F:metal ion binding"/>
    <property type="evidence" value="ECO:0007669"/>
    <property type="project" value="UniProtKB-KW"/>
</dbReference>
<dbReference type="CDD" id="cd02503">
    <property type="entry name" value="MobA"/>
    <property type="match status" value="1"/>
</dbReference>
<dbReference type="GO" id="GO:0005737">
    <property type="term" value="C:cytoplasm"/>
    <property type="evidence" value="ECO:0007669"/>
    <property type="project" value="UniProtKB-SubCell"/>
</dbReference>
<evidence type="ECO:0000256" key="4">
    <source>
        <dbReference type="ARBA" id="ARBA00022741"/>
    </source>
</evidence>
<keyword evidence="7 8" id="KW-0501">Molybdenum cofactor biosynthesis</keyword>